<gene>
    <name evidence="6" type="primary">mftR_3</name>
    <name evidence="6" type="ORF">MSIMFB_03115</name>
</gene>
<evidence type="ECO:0000256" key="4">
    <source>
        <dbReference type="PROSITE-ProRule" id="PRU00335"/>
    </source>
</evidence>
<dbReference type="PANTHER" id="PTHR30055:SF238">
    <property type="entry name" value="MYCOFACTOCIN BIOSYNTHESIS TRANSCRIPTIONAL REGULATOR MFTR-RELATED"/>
    <property type="match status" value="1"/>
</dbReference>
<dbReference type="Proteomes" id="UP000554965">
    <property type="component" value="Unassembled WGS sequence"/>
</dbReference>
<dbReference type="PROSITE" id="PS01081">
    <property type="entry name" value="HTH_TETR_1"/>
    <property type="match status" value="1"/>
</dbReference>
<keyword evidence="3" id="KW-0804">Transcription</keyword>
<evidence type="ECO:0000313" key="7">
    <source>
        <dbReference type="Proteomes" id="UP000554965"/>
    </source>
</evidence>
<dbReference type="PANTHER" id="PTHR30055">
    <property type="entry name" value="HTH-TYPE TRANSCRIPTIONAL REGULATOR RUTR"/>
    <property type="match status" value="1"/>
</dbReference>
<reference evidence="6 7" key="1">
    <citation type="submission" date="2017-10" db="EMBL/GenBank/DDBJ databases">
        <authorList>
            <consortium name="Urmite Genomes"/>
        </authorList>
    </citation>
    <scope>NUCLEOTIDE SEQUENCE [LARGE SCALE GENOMIC DNA]</scope>
    <source>
        <strain evidence="6 7">FB-527</strain>
    </source>
</reference>
<dbReference type="InterPro" id="IPR041347">
    <property type="entry name" value="MftR_C"/>
</dbReference>
<dbReference type="Pfam" id="PF17754">
    <property type="entry name" value="TetR_C_14"/>
    <property type="match status" value="1"/>
</dbReference>
<evidence type="ECO:0000256" key="2">
    <source>
        <dbReference type="ARBA" id="ARBA00023125"/>
    </source>
</evidence>
<sequence>METQASSPFDCKVCIPCNYGAMANQMGLRERRRRQTSADIRGAAIRLTQKRGFDKVTIEEICSEAGVSTRTFFNYFANKESAIAYGPSDIPAELAEEFVAAGPAPYSVVLAELITLAAHHLRDMPPERDQAACMLELAKTSPAVLAAFLADLERFQTQLADIVARRQAMRSDDEIPALISALALTAVRSGIERWTSAEPADADDTPMPYVERAATLVNSIFTK</sequence>
<accession>A0A7Z7NAA1</accession>
<feature type="domain" description="HTH tetR-type" evidence="5">
    <location>
        <begin position="34"/>
        <end position="94"/>
    </location>
</feature>
<protein>
    <submittedName>
        <fullName evidence="6">Mycofactocin biosynthesis transcriptional regulator MftR</fullName>
    </submittedName>
</protein>
<dbReference type="PROSITE" id="PS50977">
    <property type="entry name" value="HTH_TETR_2"/>
    <property type="match status" value="1"/>
</dbReference>
<dbReference type="InterPro" id="IPR001647">
    <property type="entry name" value="HTH_TetR"/>
</dbReference>
<comment type="caution">
    <text evidence="6">The sequence shown here is derived from an EMBL/GenBank/DDBJ whole genome shotgun (WGS) entry which is preliminary data.</text>
</comment>
<name>A0A7Z7NAA1_9MYCO</name>
<feature type="DNA-binding region" description="H-T-H motif" evidence="4">
    <location>
        <begin position="57"/>
        <end position="76"/>
    </location>
</feature>
<dbReference type="GO" id="GO:0003700">
    <property type="term" value="F:DNA-binding transcription factor activity"/>
    <property type="evidence" value="ECO:0007669"/>
    <property type="project" value="TreeGrafter"/>
</dbReference>
<proteinExistence type="predicted"/>
<evidence type="ECO:0000313" key="6">
    <source>
        <dbReference type="EMBL" id="SOJ55633.1"/>
    </source>
</evidence>
<dbReference type="InterPro" id="IPR050109">
    <property type="entry name" value="HTH-type_TetR-like_transc_reg"/>
</dbReference>
<dbReference type="Pfam" id="PF00440">
    <property type="entry name" value="TetR_N"/>
    <property type="match status" value="1"/>
</dbReference>
<keyword evidence="1" id="KW-0805">Transcription regulation</keyword>
<evidence type="ECO:0000256" key="1">
    <source>
        <dbReference type="ARBA" id="ARBA00023015"/>
    </source>
</evidence>
<dbReference type="SUPFAM" id="SSF46689">
    <property type="entry name" value="Homeodomain-like"/>
    <property type="match status" value="1"/>
</dbReference>
<evidence type="ECO:0000259" key="5">
    <source>
        <dbReference type="PROSITE" id="PS50977"/>
    </source>
</evidence>
<dbReference type="PRINTS" id="PR00455">
    <property type="entry name" value="HTHTETR"/>
</dbReference>
<dbReference type="InterPro" id="IPR009057">
    <property type="entry name" value="Homeodomain-like_sf"/>
</dbReference>
<organism evidence="6 7">
    <name type="scientific">Mycobacterium simulans</name>
    <dbReference type="NCBI Taxonomy" id="627089"/>
    <lineage>
        <taxon>Bacteria</taxon>
        <taxon>Bacillati</taxon>
        <taxon>Actinomycetota</taxon>
        <taxon>Actinomycetes</taxon>
        <taxon>Mycobacteriales</taxon>
        <taxon>Mycobacteriaceae</taxon>
        <taxon>Mycobacterium</taxon>
    </lineage>
</organism>
<dbReference type="AlphaFoldDB" id="A0A7Z7NAA1"/>
<evidence type="ECO:0000256" key="3">
    <source>
        <dbReference type="ARBA" id="ARBA00023163"/>
    </source>
</evidence>
<dbReference type="Gene3D" id="1.10.357.10">
    <property type="entry name" value="Tetracycline Repressor, domain 2"/>
    <property type="match status" value="1"/>
</dbReference>
<dbReference type="EMBL" id="OCTY01000002">
    <property type="protein sequence ID" value="SOJ55633.1"/>
    <property type="molecule type" value="Genomic_DNA"/>
</dbReference>
<dbReference type="InterPro" id="IPR023772">
    <property type="entry name" value="DNA-bd_HTH_TetR-type_CS"/>
</dbReference>
<dbReference type="GO" id="GO:0000976">
    <property type="term" value="F:transcription cis-regulatory region binding"/>
    <property type="evidence" value="ECO:0007669"/>
    <property type="project" value="TreeGrafter"/>
</dbReference>
<keyword evidence="7" id="KW-1185">Reference proteome</keyword>
<keyword evidence="2 4" id="KW-0238">DNA-binding</keyword>